<sequence length="254" mass="28475">MGDYYGYHSNHRPYAMDVEASSAMPNHAPRYVLLSENSLDPSSMRPPPHRRNVPRYPHKKGTSCCCKCYCCCCCFFFLLLVAVVGSLAYISYRYQPQIPSYRVKNFHVSKFNVDSELTVFSEFSVEIEAENPNTKIGFHYERGSLVAVTYSGRELCSGKLPVFYQGYKNTTVMHVALTGKSAFGTGLQAALMEQQNTGSVPLTISVVVPVALDLQGFKLHKVTVFVTVSLVVDSLQPNKKIEIKSKEYDIKIQL</sequence>
<dbReference type="GO" id="GO:0098542">
    <property type="term" value="P:defense response to other organism"/>
    <property type="evidence" value="ECO:0007669"/>
    <property type="project" value="InterPro"/>
</dbReference>
<evidence type="ECO:0000313" key="4">
    <source>
        <dbReference type="EMBL" id="VVV66221.1"/>
    </source>
</evidence>
<keyword evidence="3" id="KW-1133">Transmembrane helix</keyword>
<evidence type="ECO:0000256" key="3">
    <source>
        <dbReference type="SAM" id="Phobius"/>
    </source>
</evidence>
<keyword evidence="2 3" id="KW-0472">Membrane</keyword>
<proteinExistence type="predicted"/>
<dbReference type="PANTHER" id="PTHR31234">
    <property type="entry name" value="LATE EMBRYOGENESIS ABUNDANT (LEA) HYDROXYPROLINE-RICH GLYCOPROTEIN FAMILY"/>
    <property type="match status" value="1"/>
</dbReference>
<dbReference type="InterPro" id="IPR044839">
    <property type="entry name" value="NDR1-like"/>
</dbReference>
<protein>
    <submittedName>
        <fullName evidence="4">Uncharacterized protein</fullName>
    </submittedName>
</protein>
<dbReference type="OrthoDB" id="778052at2759"/>
<keyword evidence="3" id="KW-0812">Transmembrane</keyword>
<dbReference type="Gramene" id="NC11G0122080.1">
    <property type="protein sequence ID" value="NC11G0122080.1:cds"/>
    <property type="gene ID" value="NC11G0122080"/>
</dbReference>
<dbReference type="EMBL" id="LR721776">
    <property type="protein sequence ID" value="VVV66221.1"/>
    <property type="molecule type" value="Genomic_DNA"/>
</dbReference>
<evidence type="ECO:0000256" key="2">
    <source>
        <dbReference type="ARBA" id="ARBA00023136"/>
    </source>
</evidence>
<evidence type="ECO:0000256" key="1">
    <source>
        <dbReference type="ARBA" id="ARBA00004370"/>
    </source>
</evidence>
<comment type="subcellular location">
    <subcellularLocation>
        <location evidence="1">Membrane</location>
    </subcellularLocation>
</comment>
<organism evidence="4">
    <name type="scientific">Nymphaea colorata</name>
    <name type="common">pocket water lily</name>
    <dbReference type="NCBI Taxonomy" id="210225"/>
    <lineage>
        <taxon>Eukaryota</taxon>
        <taxon>Viridiplantae</taxon>
        <taxon>Streptophyta</taxon>
        <taxon>Embryophyta</taxon>
        <taxon>Tracheophyta</taxon>
        <taxon>Spermatophyta</taxon>
        <taxon>Magnoliopsida</taxon>
        <taxon>Nymphaeales</taxon>
        <taxon>Nymphaeaceae</taxon>
        <taxon>Nymphaea</taxon>
    </lineage>
</organism>
<gene>
    <name evidence="4" type="ORF">NYM_LOCUS6702</name>
</gene>
<accession>A0A5K0XKY4</accession>
<dbReference type="OMA" id="YGGEYYY"/>
<dbReference type="AlphaFoldDB" id="A0A5K0XKY4"/>
<dbReference type="GO" id="GO:0005886">
    <property type="term" value="C:plasma membrane"/>
    <property type="evidence" value="ECO:0007669"/>
    <property type="project" value="TreeGrafter"/>
</dbReference>
<reference evidence="4" key="1">
    <citation type="submission" date="2019-09" db="EMBL/GenBank/DDBJ databases">
        <authorList>
            <person name="Zhang L."/>
        </authorList>
    </citation>
    <scope>NUCLEOTIDE SEQUENCE</scope>
</reference>
<feature type="transmembrane region" description="Helical" evidence="3">
    <location>
        <begin position="75"/>
        <end position="92"/>
    </location>
</feature>
<name>A0A5K0XKY4_9MAGN</name>
<dbReference type="PANTHER" id="PTHR31234:SF72">
    <property type="entry name" value="NDR1_HIN1-LIKE PROTEIN 6"/>
    <property type="match status" value="1"/>
</dbReference>